<comment type="subunit">
    <text evidence="9">Heterotetramer, composed of two GyrA and two GyrB chains. In the heterotetramer, GyrA contains the active site tyrosine that forms a transient covalent intermediate with DNA, while GyrB binds cofactors and catalyzes ATP hydrolysis.</text>
</comment>
<dbReference type="GO" id="GO:0034335">
    <property type="term" value="F:DNA negative supercoiling activity"/>
    <property type="evidence" value="ECO:0007669"/>
    <property type="project" value="UniProtKB-ARBA"/>
</dbReference>
<dbReference type="PROSITE" id="PS52040">
    <property type="entry name" value="TOPO_IIA"/>
    <property type="match status" value="1"/>
</dbReference>
<name>A0A0F6SFC1_9BACT</name>
<evidence type="ECO:0000256" key="6">
    <source>
        <dbReference type="ARBA" id="ARBA00023125"/>
    </source>
</evidence>
<proteinExistence type="inferred from homology"/>
<accession>A0A0F6SFC1</accession>
<evidence type="ECO:0000256" key="3">
    <source>
        <dbReference type="ARBA" id="ARBA00022741"/>
    </source>
</evidence>
<comment type="catalytic activity">
    <reaction evidence="1 9 10">
        <text>ATP-dependent breakage, passage and rejoining of double-stranded DNA.</text>
        <dbReference type="EC" id="5.6.2.2"/>
    </reaction>
</comment>
<dbReference type="EC" id="5.6.2.2" evidence="9"/>
<evidence type="ECO:0000256" key="11">
    <source>
        <dbReference type="SAM" id="MobiDB-lite"/>
    </source>
</evidence>
<dbReference type="SMART" id="SM00434">
    <property type="entry name" value="TOP4c"/>
    <property type="match status" value="1"/>
</dbReference>
<evidence type="ECO:0000256" key="1">
    <source>
        <dbReference type="ARBA" id="ARBA00000185"/>
    </source>
</evidence>
<evidence type="ECO:0000256" key="4">
    <source>
        <dbReference type="ARBA" id="ARBA00022840"/>
    </source>
</evidence>
<evidence type="ECO:0000256" key="2">
    <source>
        <dbReference type="ARBA" id="ARBA00008263"/>
    </source>
</evidence>
<dbReference type="GO" id="GO:0005524">
    <property type="term" value="F:ATP binding"/>
    <property type="evidence" value="ECO:0007669"/>
    <property type="project" value="UniProtKB-UniRule"/>
</dbReference>
<comment type="subcellular location">
    <subcellularLocation>
        <location evidence="9">Cytoplasm</location>
    </subcellularLocation>
</comment>
<dbReference type="STRING" id="927083.DB32_003833"/>
<dbReference type="FunFam" id="3.90.199.10:FF:000001">
    <property type="entry name" value="DNA gyrase subunit A"/>
    <property type="match status" value="1"/>
</dbReference>
<dbReference type="InterPro" id="IPR035516">
    <property type="entry name" value="Gyrase/topoIV_suA_C"/>
</dbReference>
<dbReference type="CDD" id="cd00187">
    <property type="entry name" value="TOP4c"/>
    <property type="match status" value="1"/>
</dbReference>
<dbReference type="EMBL" id="CP011125">
    <property type="protein sequence ID" value="AKF06684.1"/>
    <property type="molecule type" value="Genomic_DNA"/>
</dbReference>
<keyword evidence="4 9" id="KW-0067">ATP-binding</keyword>
<dbReference type="GO" id="GO:0005694">
    <property type="term" value="C:chromosome"/>
    <property type="evidence" value="ECO:0007669"/>
    <property type="project" value="InterPro"/>
</dbReference>
<evidence type="ECO:0000256" key="7">
    <source>
        <dbReference type="ARBA" id="ARBA00023235"/>
    </source>
</evidence>
<comment type="similarity">
    <text evidence="2 9">Belongs to the type II topoisomerase GyrA/ParC subunit family.</text>
</comment>
<dbReference type="Pfam" id="PF03989">
    <property type="entry name" value="DNA_gyraseA_C"/>
    <property type="match status" value="6"/>
</dbReference>
<dbReference type="NCBIfam" id="NF004043">
    <property type="entry name" value="PRK05560.1"/>
    <property type="match status" value="1"/>
</dbReference>
<evidence type="ECO:0000259" key="12">
    <source>
        <dbReference type="PROSITE" id="PS52040"/>
    </source>
</evidence>
<dbReference type="GO" id="GO:0006261">
    <property type="term" value="P:DNA-templated DNA replication"/>
    <property type="evidence" value="ECO:0007669"/>
    <property type="project" value="UniProtKB-UniRule"/>
</dbReference>
<feature type="domain" description="Topo IIA-type catalytic" evidence="12">
    <location>
        <begin position="33"/>
        <end position="534"/>
    </location>
</feature>
<dbReference type="GO" id="GO:0006265">
    <property type="term" value="P:DNA topological change"/>
    <property type="evidence" value="ECO:0007669"/>
    <property type="project" value="UniProtKB-UniRule"/>
</dbReference>
<dbReference type="InterPro" id="IPR002205">
    <property type="entry name" value="Topo_IIA_dom_A"/>
</dbReference>
<dbReference type="Gene3D" id="3.30.1360.40">
    <property type="match status" value="1"/>
</dbReference>
<dbReference type="FunFam" id="1.10.268.10:FF:000001">
    <property type="entry name" value="DNA gyrase subunit A"/>
    <property type="match status" value="1"/>
</dbReference>
<comment type="miscellaneous">
    <text evidence="9">Few gyrases are as efficient as E.coli at forming negative supercoils. Not all organisms have 2 type II topoisomerases; in organisms with a single type II topoisomerase this enzyme also has to decatenate newly replicated chromosomes.</text>
</comment>
<dbReference type="GO" id="GO:0005737">
    <property type="term" value="C:cytoplasm"/>
    <property type="evidence" value="ECO:0007669"/>
    <property type="project" value="UniProtKB-SubCell"/>
</dbReference>
<dbReference type="SUPFAM" id="SSF56719">
    <property type="entry name" value="Type II DNA topoisomerase"/>
    <property type="match status" value="1"/>
</dbReference>
<dbReference type="PANTHER" id="PTHR43493">
    <property type="entry name" value="DNA GYRASE/TOPOISOMERASE SUBUNIT A"/>
    <property type="match status" value="1"/>
</dbReference>
<evidence type="ECO:0000256" key="9">
    <source>
        <dbReference type="HAMAP-Rule" id="MF_01897"/>
    </source>
</evidence>
<keyword evidence="5 9" id="KW-0799">Topoisomerase</keyword>
<organism evidence="13 14">
    <name type="scientific">Sandaracinus amylolyticus</name>
    <dbReference type="NCBI Taxonomy" id="927083"/>
    <lineage>
        <taxon>Bacteria</taxon>
        <taxon>Pseudomonadati</taxon>
        <taxon>Myxococcota</taxon>
        <taxon>Polyangia</taxon>
        <taxon>Polyangiales</taxon>
        <taxon>Sandaracinaceae</taxon>
        <taxon>Sandaracinus</taxon>
    </lineage>
</organism>
<keyword evidence="6 9" id="KW-0238">DNA-binding</keyword>
<gene>
    <name evidence="9" type="primary">gyrA</name>
    <name evidence="13" type="ORF">DB32_003833</name>
</gene>
<dbReference type="AlphaFoldDB" id="A0A0F6SFC1"/>
<dbReference type="GO" id="GO:0009330">
    <property type="term" value="C:DNA topoisomerase type II (double strand cut, ATP-hydrolyzing) complex"/>
    <property type="evidence" value="ECO:0007669"/>
    <property type="project" value="TreeGrafter"/>
</dbReference>
<protein>
    <recommendedName>
        <fullName evidence="9">DNA gyrase subunit A</fullName>
        <ecNumber evidence="9">5.6.2.2</ecNumber>
    </recommendedName>
</protein>
<evidence type="ECO:0000256" key="5">
    <source>
        <dbReference type="ARBA" id="ARBA00023029"/>
    </source>
</evidence>
<dbReference type="InterPro" id="IPR013757">
    <property type="entry name" value="Topo_IIA_A_a_sf"/>
</dbReference>
<dbReference type="PANTHER" id="PTHR43493:SF5">
    <property type="entry name" value="DNA GYRASE SUBUNIT A, CHLOROPLASTIC_MITOCHONDRIAL"/>
    <property type="match status" value="1"/>
</dbReference>
<evidence type="ECO:0000256" key="8">
    <source>
        <dbReference type="ARBA" id="ARBA00063644"/>
    </source>
</evidence>
<dbReference type="InterPro" id="IPR050220">
    <property type="entry name" value="Type_II_DNA_Topoisomerases"/>
</dbReference>
<dbReference type="InterPro" id="IPR013760">
    <property type="entry name" value="Topo_IIA-like_dom_sf"/>
</dbReference>
<feature type="short sequence motif" description="GyrA-box" evidence="9">
    <location>
        <begin position="561"/>
        <end position="567"/>
    </location>
</feature>
<evidence type="ECO:0000256" key="10">
    <source>
        <dbReference type="PROSITE-ProRule" id="PRU01384"/>
    </source>
</evidence>
<dbReference type="FunFam" id="3.30.1360.40:FF:000002">
    <property type="entry name" value="DNA gyrase subunit A"/>
    <property type="match status" value="1"/>
</dbReference>
<dbReference type="NCBIfam" id="NF004044">
    <property type="entry name" value="PRK05561.1"/>
    <property type="match status" value="1"/>
</dbReference>
<dbReference type="Gene3D" id="1.10.268.10">
    <property type="entry name" value="Topoisomerase, domain 3"/>
    <property type="match status" value="1"/>
</dbReference>
<keyword evidence="3 9" id="KW-0547">Nucleotide-binding</keyword>
<feature type="active site" description="O-(5'-phospho-DNA)-tyrosine intermediate" evidence="9 10">
    <location>
        <position position="121"/>
    </location>
</feature>
<dbReference type="Gene3D" id="3.90.199.10">
    <property type="entry name" value="Topoisomerase II, domain 5"/>
    <property type="match status" value="1"/>
</dbReference>
<keyword evidence="9" id="KW-0963">Cytoplasm</keyword>
<dbReference type="SUPFAM" id="SSF101904">
    <property type="entry name" value="GyrA/ParC C-terminal domain-like"/>
    <property type="match status" value="1"/>
</dbReference>
<evidence type="ECO:0000313" key="13">
    <source>
        <dbReference type="EMBL" id="AKF06684.1"/>
    </source>
</evidence>
<feature type="region of interest" description="Disordered" evidence="11">
    <location>
        <begin position="848"/>
        <end position="878"/>
    </location>
</feature>
<dbReference type="Proteomes" id="UP000034883">
    <property type="component" value="Chromosome"/>
</dbReference>
<keyword evidence="14" id="KW-1185">Reference proteome</keyword>
<comment type="subunit">
    <text evidence="8">Heterotetramer composed of ParC and ParE.</text>
</comment>
<evidence type="ECO:0000313" key="14">
    <source>
        <dbReference type="Proteomes" id="UP000034883"/>
    </source>
</evidence>
<dbReference type="InterPro" id="IPR006691">
    <property type="entry name" value="GyrA/parC_rep"/>
</dbReference>
<dbReference type="Pfam" id="PF00521">
    <property type="entry name" value="DNA_topoisoIV"/>
    <property type="match status" value="1"/>
</dbReference>
<dbReference type="OrthoDB" id="9806486at2"/>
<dbReference type="Gene3D" id="2.120.10.90">
    <property type="entry name" value="DNA gyrase/topoisomerase IV, subunit A, C-terminal"/>
    <property type="match status" value="1"/>
</dbReference>
<keyword evidence="7 9" id="KW-0413">Isomerase</keyword>
<dbReference type="FunFam" id="2.120.10.90:FF:000005">
    <property type="entry name" value="DNA topoisomerase 4 subunit A"/>
    <property type="match status" value="1"/>
</dbReference>
<dbReference type="InterPro" id="IPR005743">
    <property type="entry name" value="GyrA"/>
</dbReference>
<dbReference type="InterPro" id="IPR013758">
    <property type="entry name" value="Topo_IIA_A/C_ab"/>
</dbReference>
<dbReference type="RefSeq" id="WP_053233831.1">
    <property type="nucleotide sequence ID" value="NZ_CP011125.1"/>
</dbReference>
<dbReference type="NCBIfam" id="TIGR01063">
    <property type="entry name" value="gyrA"/>
    <property type="match status" value="1"/>
</dbReference>
<reference evidence="13 14" key="1">
    <citation type="submission" date="2015-03" db="EMBL/GenBank/DDBJ databases">
        <title>Genome assembly of Sandaracinus amylolyticus DSM 53668.</title>
        <authorList>
            <person name="Sharma G."/>
            <person name="Subramanian S."/>
        </authorList>
    </citation>
    <scope>NUCLEOTIDE SEQUENCE [LARGE SCALE GENOMIC DNA]</scope>
    <source>
        <strain evidence="13 14">DSM 53668</strain>
    </source>
</reference>
<dbReference type="HAMAP" id="MF_01897">
    <property type="entry name" value="GyrA"/>
    <property type="match status" value="1"/>
</dbReference>
<sequence length="878" mass="96957">MANASQTIPHSIDDEMRASYVAYAMSVIVGRAIPDARDGLKPVHRRVLYSMHEQGIRAGSAPKKSARVVGDVLGKYHPHGDASVYDALVRMAQDFAMRYPLIDGQGNFGSVDGDPAAAMRYTECRLSKISTDILADIDKETVDWRPNYDDAELEPSVLPSRIPNLLVNGSAGIAVGMATNIPPHNLREIVDATIRVIRFPEITIDELMANDDANGFLGVKGPDFPTRGFIYGTSGIRQAFLTGRGRVVMRARAEIEPMPGKNDREMIVVTEIPYQVNKAELLKKIAELVREKKIEGISDLRDESDRDGMRVVIELKRDAPGQIVLNQLYQQTQLQSTFGVNCLAIVHGQPQVLNLKSAIQIFISHRREVVTRRTRFDLRKAKEQRELVEGLGMATTEVDLVVRTIRESRDQDEARDRLMKLPLKGLEEFVRRAGRPENEITAAKARGDYFLSERQAKAILEMRLARLTGLEREKLAGEYGELSDLIAKLEAILGSEALLLDVIVDELKEVREKHGDDRRTEIVAAEGDISIEDLIANEPMAVTVTHGGYLKRVPLTEYRAQGRGGKGTRAAELREEDFVAQLFVANAHADLLFLSDKGKAYAKKVYEIPVASRASRGRHVNNMLAVDPQGERIAAIVPVEKFDEEHFLLTCTRGGTVKRTALSAYANMRSSGIIGVQIEDGDQLLAARIVDVKSEVLIGTAKGMSIRFQVEDVRPMGRDTRGVRGIDLREGDRVIGMDVIDDESKQVLAISANGYGKRTPLKDAEGNSTWRMQNRGGLGIIAMETSERNGELVALRVVSPDDQVMVITNGGQIIRTHVHQIREAGRNTQGVRIIRVSGDERVVDVERLAEPEEGEPAPLPELGESMPPPGDEGPGEDA</sequence>
<comment type="function">
    <text evidence="9">A type II topoisomerase that negatively supercoils closed circular double-stranded (ds) DNA in an ATP-dependent manner to modulate DNA topology and maintain chromosomes in an underwound state. Negative supercoiling favors strand separation, and DNA replication, transcription, recombination and repair, all of which involve strand separation. Also able to catalyze the interconversion of other topological isomers of dsDNA rings, including catenanes and knotted rings. Type II topoisomerases break and join 2 DNA strands simultaneously in an ATP-dependent manner.</text>
</comment>
<dbReference type="GO" id="GO:0003677">
    <property type="term" value="F:DNA binding"/>
    <property type="evidence" value="ECO:0007669"/>
    <property type="project" value="UniProtKB-UniRule"/>
</dbReference>
<dbReference type="KEGG" id="samy:DB32_003833"/>